<dbReference type="Gene3D" id="3.30.1180.10">
    <property type="match status" value="1"/>
</dbReference>
<dbReference type="EMBL" id="BARV01008758">
    <property type="protein sequence ID" value="GAI07828.1"/>
    <property type="molecule type" value="Genomic_DNA"/>
</dbReference>
<dbReference type="SUPFAM" id="SSF82549">
    <property type="entry name" value="DAK1/DegV-like"/>
    <property type="match status" value="1"/>
</dbReference>
<protein>
    <recommendedName>
        <fullName evidence="2">DegV family protein</fullName>
    </recommendedName>
</protein>
<evidence type="ECO:0008006" key="2">
    <source>
        <dbReference type="Google" id="ProtNLM"/>
    </source>
</evidence>
<organism evidence="1">
    <name type="scientific">marine sediment metagenome</name>
    <dbReference type="NCBI Taxonomy" id="412755"/>
    <lineage>
        <taxon>unclassified sequences</taxon>
        <taxon>metagenomes</taxon>
        <taxon>ecological metagenomes</taxon>
    </lineage>
</organism>
<gene>
    <name evidence="1" type="ORF">S06H3_17508</name>
</gene>
<name>X1KMC9_9ZZZZ</name>
<comment type="caution">
    <text evidence="1">The sequence shown here is derived from an EMBL/GenBank/DDBJ whole genome shotgun (WGS) entry which is preliminary data.</text>
</comment>
<reference evidence="1" key="1">
    <citation type="journal article" date="2014" name="Front. Microbiol.">
        <title>High frequency of phylogenetically diverse reductive dehalogenase-homologous genes in deep subseafloor sedimentary metagenomes.</title>
        <authorList>
            <person name="Kawai M."/>
            <person name="Futagami T."/>
            <person name="Toyoda A."/>
            <person name="Takaki Y."/>
            <person name="Nishi S."/>
            <person name="Hori S."/>
            <person name="Arai W."/>
            <person name="Tsubouchi T."/>
            <person name="Morono Y."/>
            <person name="Uchiyama I."/>
            <person name="Ito T."/>
            <person name="Fujiyama A."/>
            <person name="Inagaki F."/>
            <person name="Takami H."/>
        </authorList>
    </citation>
    <scope>NUCLEOTIDE SEQUENCE</scope>
    <source>
        <strain evidence="1">Expedition CK06-06</strain>
    </source>
</reference>
<dbReference type="AlphaFoldDB" id="X1KMC9"/>
<proteinExistence type="predicted"/>
<evidence type="ECO:0000313" key="1">
    <source>
        <dbReference type="EMBL" id="GAI07828.1"/>
    </source>
</evidence>
<feature type="non-terminal residue" evidence="1">
    <location>
        <position position="1"/>
    </location>
</feature>
<accession>X1KMC9</accession>
<sequence>LIKVTVGKVRHTQITAIIMHSGYSEEVAQIVTRISDQLSFTKVWLGQFSPIMAYIAGPGALGIAFCPTHLLQTEHE</sequence>
<dbReference type="InterPro" id="IPR043168">
    <property type="entry name" value="DegV_C"/>
</dbReference>